<feature type="non-terminal residue" evidence="1">
    <location>
        <position position="1"/>
    </location>
</feature>
<dbReference type="AlphaFoldDB" id="A0A497JI72"/>
<proteinExistence type="predicted"/>
<dbReference type="Gene3D" id="3.40.50.300">
    <property type="entry name" value="P-loop containing nucleotide triphosphate hydrolases"/>
    <property type="match status" value="1"/>
</dbReference>
<dbReference type="Proteomes" id="UP000278031">
    <property type="component" value="Unassembled WGS sequence"/>
</dbReference>
<organism evidence="1 2">
    <name type="scientific">Candidatus Iainarchaeum sp</name>
    <dbReference type="NCBI Taxonomy" id="3101447"/>
    <lineage>
        <taxon>Archaea</taxon>
        <taxon>Candidatus Iainarchaeota</taxon>
        <taxon>Candidatus Iainarchaeia</taxon>
        <taxon>Candidatus Iainarchaeales</taxon>
        <taxon>Candidatus Iainarchaeaceae</taxon>
        <taxon>Candidatus Iainarchaeum</taxon>
    </lineage>
</organism>
<dbReference type="EMBL" id="QMWP01000015">
    <property type="protein sequence ID" value="RLG71014.1"/>
    <property type="molecule type" value="Genomic_DNA"/>
</dbReference>
<reference evidence="1 2" key="1">
    <citation type="submission" date="2018-06" db="EMBL/GenBank/DDBJ databases">
        <title>Extensive metabolic versatility and redundancy in microbially diverse, dynamic hydrothermal sediments.</title>
        <authorList>
            <person name="Dombrowski N."/>
            <person name="Teske A."/>
            <person name="Baker B.J."/>
        </authorList>
    </citation>
    <scope>NUCLEOTIDE SEQUENCE [LARGE SCALE GENOMIC DNA]</scope>
    <source>
        <strain evidence="1">B51_G17</strain>
    </source>
</reference>
<name>A0A497JI72_9ARCH</name>
<protein>
    <recommendedName>
        <fullName evidence="3">Sulfotransferase</fullName>
    </recommendedName>
</protein>
<evidence type="ECO:0000313" key="2">
    <source>
        <dbReference type="Proteomes" id="UP000278031"/>
    </source>
</evidence>
<evidence type="ECO:0000313" key="1">
    <source>
        <dbReference type="EMBL" id="RLG71014.1"/>
    </source>
</evidence>
<gene>
    <name evidence="1" type="ORF">DRO04_00700</name>
</gene>
<sequence>KEPAWGWKESRTIMTYPLFFKFCKNVHIIVIHRNLEDHAKSLAKIAAIDINLAKQIIKNYYRRVDKIKGYPRLDVNFEDFFVKPDETISKIIDFLKINPTPEQIKEAKNHIHTKQ</sequence>
<comment type="caution">
    <text evidence="1">The sequence shown here is derived from an EMBL/GenBank/DDBJ whole genome shotgun (WGS) entry which is preliminary data.</text>
</comment>
<dbReference type="SUPFAM" id="SSF52540">
    <property type="entry name" value="P-loop containing nucleoside triphosphate hydrolases"/>
    <property type="match status" value="1"/>
</dbReference>
<dbReference type="InterPro" id="IPR027417">
    <property type="entry name" value="P-loop_NTPase"/>
</dbReference>
<accession>A0A497JI72</accession>
<evidence type="ECO:0008006" key="3">
    <source>
        <dbReference type="Google" id="ProtNLM"/>
    </source>
</evidence>